<feature type="domain" description="Cyclic nucleotide-binding" evidence="2">
    <location>
        <begin position="162"/>
        <end position="279"/>
    </location>
</feature>
<gene>
    <name evidence="3" type="ORF">PECAL_4P11420</name>
</gene>
<evidence type="ECO:0000313" key="3">
    <source>
        <dbReference type="EMBL" id="CAH0373894.1"/>
    </source>
</evidence>
<dbReference type="PANTHER" id="PTHR23011">
    <property type="entry name" value="CYCLIC NUCLEOTIDE-BINDING DOMAIN CONTAINING PROTEIN"/>
    <property type="match status" value="1"/>
</dbReference>
<feature type="domain" description="Cyclic nucleotide-binding" evidence="2">
    <location>
        <begin position="482"/>
        <end position="525"/>
    </location>
</feature>
<sequence>MAAVGLDLSTDTKELPASPLAPTKEEILAHTSEEDDVAPLKPTKVIKMRRQTLRKRAATAANRLAGGRSTRDWDVHGNSAKNLSKLEELVAGSSKDMNAAEASMRLVAMMSGDVVEQTASRLRKSFGDLVDEELLRVLRTEPEARTEYDVDVVERHVSWHSIFKDLKPLMRRKMCRALKCAEYEYGDIIVVQGDAAESFCIVYQGEVSVHCWRERSEVKLMLKERPAGSIARNKSELMEEAPYVIGGRVGVLRQGNSFGENGMDPSGTAKRSATCVSASSRTILLELCRHDLMGHPITSSSIKPPSRALLETLKVPPSERTESNVAAIDDAVGGHPFFASLSKETRLSLVQNLTVEAFRKDRAVVLQDDRADAFYVVFSGDVDVFISDATKPLKEWKKDVLASRVDLLKKEISSFELEERRRLLRERHARECAERDYMAIEALKSAGMEYEHVETVDEYIEENPDVYTLDLPLPERLVGRKVATLSQGAAFGENGLHTSINFRAATVVAASDRVLLLKLSREDVQTDVFDSKEEDSDEEEEPALDCNFEPVNVAPLRRLSLKKSVGPVSVPVKAEEPTPPTTGRRTSLLSMFTPCPREATIHVTLQRRKRRGTVSPVKKLARARALDKALND</sequence>
<dbReference type="OrthoDB" id="2021138at2759"/>
<proteinExistence type="predicted"/>
<dbReference type="InterPro" id="IPR018488">
    <property type="entry name" value="cNMP-bd_CS"/>
</dbReference>
<dbReference type="EMBL" id="CAKKNE010000004">
    <property type="protein sequence ID" value="CAH0373894.1"/>
    <property type="molecule type" value="Genomic_DNA"/>
</dbReference>
<dbReference type="InterPro" id="IPR014710">
    <property type="entry name" value="RmlC-like_jellyroll"/>
</dbReference>
<feature type="region of interest" description="Disordered" evidence="1">
    <location>
        <begin position="567"/>
        <end position="588"/>
    </location>
</feature>
<dbReference type="Proteomes" id="UP000789595">
    <property type="component" value="Unassembled WGS sequence"/>
</dbReference>
<name>A0A8J2SVY3_9STRA</name>
<dbReference type="AlphaFoldDB" id="A0A8J2SVY3"/>
<keyword evidence="4" id="KW-1185">Reference proteome</keyword>
<dbReference type="SUPFAM" id="SSF51206">
    <property type="entry name" value="cAMP-binding domain-like"/>
    <property type="match status" value="2"/>
</dbReference>
<evidence type="ECO:0000259" key="2">
    <source>
        <dbReference type="PROSITE" id="PS50042"/>
    </source>
</evidence>
<dbReference type="CDD" id="cd00038">
    <property type="entry name" value="CAP_ED"/>
    <property type="match status" value="2"/>
</dbReference>
<dbReference type="InterPro" id="IPR018490">
    <property type="entry name" value="cNMP-bd_dom_sf"/>
</dbReference>
<dbReference type="PANTHER" id="PTHR23011:SF28">
    <property type="entry name" value="CYCLIC NUCLEOTIDE-BINDING DOMAIN CONTAINING PROTEIN"/>
    <property type="match status" value="1"/>
</dbReference>
<comment type="caution">
    <text evidence="3">The sequence shown here is derived from an EMBL/GenBank/DDBJ whole genome shotgun (WGS) entry which is preliminary data.</text>
</comment>
<dbReference type="InterPro" id="IPR000595">
    <property type="entry name" value="cNMP-bd_dom"/>
</dbReference>
<dbReference type="PROSITE" id="PS50042">
    <property type="entry name" value="CNMP_BINDING_3"/>
    <property type="match status" value="3"/>
</dbReference>
<organism evidence="3 4">
    <name type="scientific">Pelagomonas calceolata</name>
    <dbReference type="NCBI Taxonomy" id="35677"/>
    <lineage>
        <taxon>Eukaryota</taxon>
        <taxon>Sar</taxon>
        <taxon>Stramenopiles</taxon>
        <taxon>Ochrophyta</taxon>
        <taxon>Pelagophyceae</taxon>
        <taxon>Pelagomonadales</taxon>
        <taxon>Pelagomonadaceae</taxon>
        <taxon>Pelagomonas</taxon>
    </lineage>
</organism>
<feature type="domain" description="Cyclic nucleotide-binding" evidence="2">
    <location>
        <begin position="337"/>
        <end position="388"/>
    </location>
</feature>
<protein>
    <recommendedName>
        <fullName evidence="2">Cyclic nucleotide-binding domain-containing protein</fullName>
    </recommendedName>
</protein>
<dbReference type="PROSITE" id="PS00889">
    <property type="entry name" value="CNMP_BINDING_2"/>
    <property type="match status" value="1"/>
</dbReference>
<evidence type="ECO:0000256" key="1">
    <source>
        <dbReference type="SAM" id="MobiDB-lite"/>
    </source>
</evidence>
<feature type="region of interest" description="Disordered" evidence="1">
    <location>
        <begin position="1"/>
        <end position="20"/>
    </location>
</feature>
<evidence type="ECO:0000313" key="4">
    <source>
        <dbReference type="Proteomes" id="UP000789595"/>
    </source>
</evidence>
<dbReference type="SMART" id="SM00100">
    <property type="entry name" value="cNMP"/>
    <property type="match status" value="2"/>
</dbReference>
<accession>A0A8J2SVY3</accession>
<dbReference type="Gene3D" id="2.60.120.10">
    <property type="entry name" value="Jelly Rolls"/>
    <property type="match status" value="2"/>
</dbReference>
<reference evidence="3" key="1">
    <citation type="submission" date="2021-11" db="EMBL/GenBank/DDBJ databases">
        <authorList>
            <consortium name="Genoscope - CEA"/>
            <person name="William W."/>
        </authorList>
    </citation>
    <scope>NUCLEOTIDE SEQUENCE</scope>
</reference>